<keyword evidence="2 3" id="KW-0808">Transferase</keyword>
<evidence type="ECO:0000256" key="2">
    <source>
        <dbReference type="ARBA" id="ARBA00022679"/>
    </source>
</evidence>
<gene>
    <name evidence="3" type="ORF">AVDCRST_MAG18-1641</name>
</gene>
<dbReference type="PANTHER" id="PTHR30160">
    <property type="entry name" value="TETRAACYLDISACCHARIDE 4'-KINASE-RELATED"/>
    <property type="match status" value="1"/>
</dbReference>
<protein>
    <submittedName>
        <fullName evidence="3">ADP-heptose--lipooligosaccharide heptosyltransferase II</fullName>
        <ecNumber evidence="3">2.4.1.-</ecNumber>
    </submittedName>
</protein>
<sequence>MMALPEGAVRRIAVFRALFLGDLLCATPAFRALRQRFPEAEIALIGLPWAQELVGRLPTIDRLLPFPGYPGLAEVPADESRTATFLREARATPIDLALQMHGDGNVSNGFVAALGARVSLGYRRGPDARLTGSLPWDPVEHETTRWTRLVAQIGARPDSARLDLPVSAAERERAGALLAPPEDREIARPGPLVGLHPGAKDAARRWPPDRFAALGDRLAARHGARIVLTGGEGDRALTAAVRAAMRVPALDLAGRTDLGLFAAVVGGLDLLVTNDTGASHVAAAAGTRSVVLFGPSRPRQWAPLDGRKHTAIDALALVAPGTAPADALRLLPLDPVLAAADVALESRQSAVGSRQRVGQRASGSLNW</sequence>
<dbReference type="EC" id="2.4.1.-" evidence="3"/>
<reference evidence="3" key="1">
    <citation type="submission" date="2020-02" db="EMBL/GenBank/DDBJ databases">
        <authorList>
            <person name="Meier V. D."/>
        </authorList>
    </citation>
    <scope>NUCLEOTIDE SEQUENCE</scope>
    <source>
        <strain evidence="3">AVDCRST_MAG18</strain>
    </source>
</reference>
<dbReference type="EMBL" id="CADCWN010000124">
    <property type="protein sequence ID" value="CAA9567750.1"/>
    <property type="molecule type" value="Genomic_DNA"/>
</dbReference>
<dbReference type="GO" id="GO:0009244">
    <property type="term" value="P:lipopolysaccharide core region biosynthetic process"/>
    <property type="evidence" value="ECO:0007669"/>
    <property type="project" value="TreeGrafter"/>
</dbReference>
<dbReference type="InterPro" id="IPR002201">
    <property type="entry name" value="Glyco_trans_9"/>
</dbReference>
<accession>A0A6J4V4D1</accession>
<dbReference type="PANTHER" id="PTHR30160:SF1">
    <property type="entry name" value="LIPOPOLYSACCHARIDE 1,2-N-ACETYLGLUCOSAMINETRANSFERASE-RELATED"/>
    <property type="match status" value="1"/>
</dbReference>
<dbReference type="InterPro" id="IPR051199">
    <property type="entry name" value="LPS_LOS_Heptosyltrfase"/>
</dbReference>
<keyword evidence="1 3" id="KW-0328">Glycosyltransferase</keyword>
<organism evidence="3">
    <name type="scientific">uncultured Thermomicrobiales bacterium</name>
    <dbReference type="NCBI Taxonomy" id="1645740"/>
    <lineage>
        <taxon>Bacteria</taxon>
        <taxon>Pseudomonadati</taxon>
        <taxon>Thermomicrobiota</taxon>
        <taxon>Thermomicrobia</taxon>
        <taxon>Thermomicrobiales</taxon>
        <taxon>environmental samples</taxon>
    </lineage>
</organism>
<dbReference type="GO" id="GO:0008713">
    <property type="term" value="F:ADP-heptose-lipopolysaccharide heptosyltransferase activity"/>
    <property type="evidence" value="ECO:0007669"/>
    <property type="project" value="TreeGrafter"/>
</dbReference>
<dbReference type="CDD" id="cd03789">
    <property type="entry name" value="GT9_LPS_heptosyltransferase"/>
    <property type="match status" value="1"/>
</dbReference>
<dbReference type="SUPFAM" id="SSF53756">
    <property type="entry name" value="UDP-Glycosyltransferase/glycogen phosphorylase"/>
    <property type="match status" value="1"/>
</dbReference>
<evidence type="ECO:0000313" key="3">
    <source>
        <dbReference type="EMBL" id="CAA9567750.1"/>
    </source>
</evidence>
<evidence type="ECO:0000256" key="1">
    <source>
        <dbReference type="ARBA" id="ARBA00022676"/>
    </source>
</evidence>
<dbReference type="AlphaFoldDB" id="A0A6J4V4D1"/>
<dbReference type="Pfam" id="PF01075">
    <property type="entry name" value="Glyco_transf_9"/>
    <property type="match status" value="1"/>
</dbReference>
<dbReference type="Gene3D" id="3.40.50.2000">
    <property type="entry name" value="Glycogen Phosphorylase B"/>
    <property type="match status" value="2"/>
</dbReference>
<name>A0A6J4V4D1_9BACT</name>
<proteinExistence type="predicted"/>
<dbReference type="GO" id="GO:0005829">
    <property type="term" value="C:cytosol"/>
    <property type="evidence" value="ECO:0007669"/>
    <property type="project" value="TreeGrafter"/>
</dbReference>